<dbReference type="SUPFAM" id="SSF53649">
    <property type="entry name" value="Alkaline phosphatase-like"/>
    <property type="match status" value="1"/>
</dbReference>
<evidence type="ECO:0000313" key="2">
    <source>
        <dbReference type="EMBL" id="EGJ99629.1"/>
    </source>
</evidence>
<dbReference type="OrthoDB" id="9766127at2"/>
<feature type="signal peptide" evidence="1">
    <location>
        <begin position="1"/>
        <end position="23"/>
    </location>
</feature>
<dbReference type="eggNOG" id="COG1524">
    <property type="taxonomic scope" value="Bacteria"/>
</dbReference>
<dbReference type="GO" id="GO:0016787">
    <property type="term" value="F:hydrolase activity"/>
    <property type="evidence" value="ECO:0007669"/>
    <property type="project" value="UniProtKB-ARBA"/>
</dbReference>
<gene>
    <name evidence="2" type="ORF">HMPREF9455_03998</name>
</gene>
<accession>F5J3T1</accession>
<dbReference type="PANTHER" id="PTHR10151">
    <property type="entry name" value="ECTONUCLEOTIDE PYROPHOSPHATASE/PHOSPHODIESTERASE"/>
    <property type="match status" value="1"/>
</dbReference>
<reference evidence="2 3" key="1">
    <citation type="submission" date="2011-04" db="EMBL/GenBank/DDBJ databases">
        <title>The Genome Sequence of Dysgonomonas gadei ATCC BAA-286.</title>
        <authorList>
            <consortium name="The Broad Institute Genome Sequencing Platform"/>
            <person name="Earl A."/>
            <person name="Ward D."/>
            <person name="Feldgarden M."/>
            <person name="Gevers D."/>
            <person name="Pudlo N."/>
            <person name="Martens E."/>
            <person name="Allen-Vercoe E."/>
            <person name="Young S.K."/>
            <person name="Zeng Q."/>
            <person name="Gargeya S."/>
            <person name="Fitzgerald M."/>
            <person name="Haas B."/>
            <person name="Abouelleil A."/>
            <person name="Alvarado L."/>
            <person name="Arachchi H.M."/>
            <person name="Berlin A."/>
            <person name="Brown A."/>
            <person name="Chapman S.B."/>
            <person name="Chen Z."/>
            <person name="Dunbar C."/>
            <person name="Freedman E."/>
            <person name="Gearin G."/>
            <person name="Gellesch M."/>
            <person name="Goldberg J."/>
            <person name="Griggs A."/>
            <person name="Gujja S."/>
            <person name="Heiman D."/>
            <person name="Howarth C."/>
            <person name="Larson L."/>
            <person name="Lui A."/>
            <person name="MacDonald P.J.P."/>
            <person name="Mehta T."/>
            <person name="Montmayeur A."/>
            <person name="Murphy C."/>
            <person name="Neiman D."/>
            <person name="Pearson M."/>
            <person name="Priest M."/>
            <person name="Roberts A."/>
            <person name="Saif S."/>
            <person name="Shea T."/>
            <person name="Shenoy N."/>
            <person name="Sisk P."/>
            <person name="Stolte C."/>
            <person name="Sykes S."/>
            <person name="Yandava C."/>
            <person name="Wortman J."/>
            <person name="Nusbaum C."/>
            <person name="Birren B."/>
        </authorList>
    </citation>
    <scope>NUCLEOTIDE SEQUENCE [LARGE SCALE GENOMIC DNA]</scope>
    <source>
        <strain evidence="2 3">ATCC BAA-286</strain>
    </source>
</reference>
<dbReference type="STRING" id="742766.HMPREF9455_03998"/>
<dbReference type="RefSeq" id="WP_006801534.1">
    <property type="nucleotide sequence ID" value="NZ_GL891994.1"/>
</dbReference>
<dbReference type="Pfam" id="PF01663">
    <property type="entry name" value="Phosphodiest"/>
    <property type="match status" value="1"/>
</dbReference>
<evidence type="ECO:0000256" key="1">
    <source>
        <dbReference type="SAM" id="SignalP"/>
    </source>
</evidence>
<feature type="chain" id="PRO_5003324319" description="Alkaline phosphatase family protein" evidence="1">
    <location>
        <begin position="24"/>
        <end position="405"/>
    </location>
</feature>
<dbReference type="AlphaFoldDB" id="F5J3T1"/>
<proteinExistence type="predicted"/>
<sequence length="405" mass="45963">MKSYFSKILLFLLLLPITQFSIAGNGKTNNKNYTVIVSLDGFRWDYPRLHRTPNLNEIARRGVSAIMRPSYPSSTFPNHYTLVTGLVPDHHGIVNNSFWDRKNGRQYSIGDSLTRNNPDYYKGEPIWVTAEKQGVTAGSLYWVGSDIDIRGMYPTYYKVWAKEPRLSFAERIDTALVWLNKPEKERPRLITLYMEEPDGAGHRSGPHGNETHAIVQTMDSLIGVLMKGIEALPFSSQVNLIVTSDHGMTDISSERFINTNDYLRPEWYNHIVGSNPSSIFCNENYRDSIYNALSGIDHIRVFRKEDIPARLNYGTNENIGDLIVIADCGWQFGFNSSRAKGAHGYDTACSDMHVIFFAYGPNFKKNYKGKIFDNTALYSLMAVLLGIEPAITDGDIKQITQFLKR</sequence>
<dbReference type="PANTHER" id="PTHR10151:SF120">
    <property type="entry name" value="BIS(5'-ADENOSYL)-TRIPHOSPHATASE"/>
    <property type="match status" value="1"/>
</dbReference>
<organism evidence="2 3">
    <name type="scientific">Dysgonomonas gadei ATCC BAA-286</name>
    <dbReference type="NCBI Taxonomy" id="742766"/>
    <lineage>
        <taxon>Bacteria</taxon>
        <taxon>Pseudomonadati</taxon>
        <taxon>Bacteroidota</taxon>
        <taxon>Bacteroidia</taxon>
        <taxon>Bacteroidales</taxon>
        <taxon>Dysgonomonadaceae</taxon>
        <taxon>Dysgonomonas</taxon>
    </lineage>
</organism>
<comment type="caution">
    <text evidence="2">The sequence shown here is derived from an EMBL/GenBank/DDBJ whole genome shotgun (WGS) entry which is preliminary data.</text>
</comment>
<name>F5J3T1_9BACT</name>
<dbReference type="Proteomes" id="UP000004913">
    <property type="component" value="Unassembled WGS sequence"/>
</dbReference>
<dbReference type="EMBL" id="ADLV01000055">
    <property type="protein sequence ID" value="EGJ99629.1"/>
    <property type="molecule type" value="Genomic_DNA"/>
</dbReference>
<keyword evidence="3" id="KW-1185">Reference proteome</keyword>
<dbReference type="InterPro" id="IPR017850">
    <property type="entry name" value="Alkaline_phosphatase_core_sf"/>
</dbReference>
<evidence type="ECO:0008006" key="4">
    <source>
        <dbReference type="Google" id="ProtNLM"/>
    </source>
</evidence>
<dbReference type="Gene3D" id="3.30.1360.180">
    <property type="match status" value="1"/>
</dbReference>
<evidence type="ECO:0000313" key="3">
    <source>
        <dbReference type="Proteomes" id="UP000004913"/>
    </source>
</evidence>
<protein>
    <recommendedName>
        <fullName evidence="4">Alkaline phosphatase family protein</fullName>
    </recommendedName>
</protein>
<dbReference type="CDD" id="cd16018">
    <property type="entry name" value="Enpp"/>
    <property type="match status" value="1"/>
</dbReference>
<dbReference type="HOGENOM" id="CLU_017594_1_1_10"/>
<dbReference type="Gene3D" id="3.40.720.10">
    <property type="entry name" value="Alkaline Phosphatase, subunit A"/>
    <property type="match status" value="1"/>
</dbReference>
<dbReference type="InterPro" id="IPR002591">
    <property type="entry name" value="Phosphodiest/P_Trfase"/>
</dbReference>
<keyword evidence="1" id="KW-0732">Signal</keyword>